<dbReference type="InterPro" id="IPR012337">
    <property type="entry name" value="RNaseH-like_sf"/>
</dbReference>
<dbReference type="HOGENOM" id="CLU_824032_0_0_1"/>
<name>B0CWI3_LACBS</name>
<evidence type="ECO:0000313" key="7">
    <source>
        <dbReference type="EMBL" id="EDR13515.1"/>
    </source>
</evidence>
<organism evidence="8">
    <name type="scientific">Laccaria bicolor (strain S238N-H82 / ATCC MYA-4686)</name>
    <name type="common">Bicoloured deceiver</name>
    <name type="synonym">Laccaria laccata var. bicolor</name>
    <dbReference type="NCBI Taxonomy" id="486041"/>
    <lineage>
        <taxon>Eukaryota</taxon>
        <taxon>Fungi</taxon>
        <taxon>Dikarya</taxon>
        <taxon>Basidiomycota</taxon>
        <taxon>Agaricomycotina</taxon>
        <taxon>Agaricomycetes</taxon>
        <taxon>Agaricomycetidae</taxon>
        <taxon>Agaricales</taxon>
        <taxon>Agaricineae</taxon>
        <taxon>Hydnangiaceae</taxon>
        <taxon>Laccaria</taxon>
    </lineage>
</organism>
<dbReference type="GeneID" id="6071316"/>
<dbReference type="RefSeq" id="XP_001876013.1">
    <property type="nucleotide sequence ID" value="XM_001875978.1"/>
</dbReference>
<dbReference type="AlphaFoldDB" id="B0CWI3"/>
<dbReference type="OrthoDB" id="2790258at2759"/>
<evidence type="ECO:0000256" key="2">
    <source>
        <dbReference type="ARBA" id="ARBA00022723"/>
    </source>
</evidence>
<keyword evidence="5" id="KW-0539">Nucleus</keyword>
<dbReference type="InterPro" id="IPR008906">
    <property type="entry name" value="HATC_C_dom"/>
</dbReference>
<evidence type="ECO:0000256" key="3">
    <source>
        <dbReference type="ARBA" id="ARBA00022771"/>
    </source>
</evidence>
<proteinExistence type="predicted"/>
<evidence type="ECO:0000313" key="8">
    <source>
        <dbReference type="Proteomes" id="UP000001194"/>
    </source>
</evidence>
<keyword evidence="3" id="KW-0863">Zinc-finger</keyword>
<dbReference type="GO" id="GO:0005634">
    <property type="term" value="C:nucleus"/>
    <property type="evidence" value="ECO:0007669"/>
    <property type="project" value="UniProtKB-SubCell"/>
</dbReference>
<keyword evidence="2" id="KW-0479">Metal-binding</keyword>
<reference evidence="7 8" key="1">
    <citation type="journal article" date="2008" name="Nature">
        <title>The genome of Laccaria bicolor provides insights into mycorrhizal symbiosis.</title>
        <authorList>
            <person name="Martin F."/>
            <person name="Aerts A."/>
            <person name="Ahren D."/>
            <person name="Brun A."/>
            <person name="Danchin E.G.J."/>
            <person name="Duchaussoy F."/>
            <person name="Gibon J."/>
            <person name="Kohler A."/>
            <person name="Lindquist E."/>
            <person name="Pereda V."/>
            <person name="Salamov A."/>
            <person name="Shapiro H.J."/>
            <person name="Wuyts J."/>
            <person name="Blaudez D."/>
            <person name="Buee M."/>
            <person name="Brokstein P."/>
            <person name="Canbaeck B."/>
            <person name="Cohen D."/>
            <person name="Courty P.E."/>
            <person name="Coutinho P.M."/>
            <person name="Delaruelle C."/>
            <person name="Detter J.C."/>
            <person name="Deveau A."/>
            <person name="DiFazio S."/>
            <person name="Duplessis S."/>
            <person name="Fraissinet-Tachet L."/>
            <person name="Lucic E."/>
            <person name="Frey-Klett P."/>
            <person name="Fourrey C."/>
            <person name="Feussner I."/>
            <person name="Gay G."/>
            <person name="Grimwood J."/>
            <person name="Hoegger P.J."/>
            <person name="Jain P."/>
            <person name="Kilaru S."/>
            <person name="Labbe J."/>
            <person name="Lin Y.C."/>
            <person name="Legue V."/>
            <person name="Le Tacon F."/>
            <person name="Marmeisse R."/>
            <person name="Melayah D."/>
            <person name="Montanini B."/>
            <person name="Muratet M."/>
            <person name="Nehls U."/>
            <person name="Niculita-Hirzel H."/>
            <person name="Oudot-Le Secq M.P."/>
            <person name="Peter M."/>
            <person name="Quesneville H."/>
            <person name="Rajashekar B."/>
            <person name="Reich M."/>
            <person name="Rouhier N."/>
            <person name="Schmutz J."/>
            <person name="Yin T."/>
            <person name="Chalot M."/>
            <person name="Henrissat B."/>
            <person name="Kuees U."/>
            <person name="Lucas S."/>
            <person name="Van de Peer Y."/>
            <person name="Podila G.K."/>
            <person name="Polle A."/>
            <person name="Pukkila P.J."/>
            <person name="Richardson P.M."/>
            <person name="Rouze P."/>
            <person name="Sanders I.R."/>
            <person name="Stajich J.E."/>
            <person name="Tunlid A."/>
            <person name="Tuskan G."/>
            <person name="Grigoriev I.V."/>
        </authorList>
    </citation>
    <scope>NUCLEOTIDE SEQUENCE [LARGE SCALE GENOMIC DNA]</scope>
    <source>
        <strain evidence="8">S238N-H82 / ATCC MYA-4686</strain>
    </source>
</reference>
<feature type="domain" description="HAT C-terminal dimerisation" evidence="6">
    <location>
        <begin position="255"/>
        <end position="324"/>
    </location>
</feature>
<dbReference type="Pfam" id="PF05699">
    <property type="entry name" value="Dimer_Tnp_hAT"/>
    <property type="match status" value="1"/>
</dbReference>
<dbReference type="PANTHER" id="PTHR46481">
    <property type="entry name" value="ZINC FINGER BED DOMAIN-CONTAINING PROTEIN 4"/>
    <property type="match status" value="1"/>
</dbReference>
<evidence type="ECO:0000256" key="1">
    <source>
        <dbReference type="ARBA" id="ARBA00004123"/>
    </source>
</evidence>
<accession>B0CWI3</accession>
<evidence type="ECO:0000256" key="4">
    <source>
        <dbReference type="ARBA" id="ARBA00022833"/>
    </source>
</evidence>
<keyword evidence="4" id="KW-0862">Zinc</keyword>
<keyword evidence="8" id="KW-1185">Reference proteome</keyword>
<dbReference type="SUPFAM" id="SSF53098">
    <property type="entry name" value="Ribonuclease H-like"/>
    <property type="match status" value="1"/>
</dbReference>
<gene>
    <name evidence="7" type="ORF">LACBIDRAFT_322500</name>
</gene>
<sequence length="337" mass="38524">MCKSSIKAWHAYFKVLKQELAGGHWTLDNCLLNDAFLRELELLLRPRDIKFNHKENHSIDAFTDITLVDDTGGFVASTSGPPSDPDNQSYEEAIARDPIALCRSTVQAVRASGQQRDHLAAMTIQVKQAQLIRIMKVRWDSLYFMINRFHKLRLAVEYFLSLPVNRELAKLRLTDMEWTILQDFEIVLGMQKYHDCLHGQVQQPTPGTAALQQQRRSWHDLAGQYGLEDMMDVSSASSQQVQGVEEQFESYKNGPLSPRGTDIVAFWAIGDKTHPILYAMALDYLPIQASSVPSKRVFSSSAETDTKRRNRIHPVLMEVLQMLKFLLKQQWLNFTEG</sequence>
<dbReference type="InterPro" id="IPR052035">
    <property type="entry name" value="ZnF_BED_domain_contain"/>
</dbReference>
<comment type="subcellular location">
    <subcellularLocation>
        <location evidence="1">Nucleus</location>
    </subcellularLocation>
</comment>
<protein>
    <submittedName>
        <fullName evidence="7">Predicted protein</fullName>
    </submittedName>
</protein>
<evidence type="ECO:0000259" key="6">
    <source>
        <dbReference type="Pfam" id="PF05699"/>
    </source>
</evidence>
<dbReference type="Proteomes" id="UP000001194">
    <property type="component" value="Unassembled WGS sequence"/>
</dbReference>
<dbReference type="GO" id="GO:0046983">
    <property type="term" value="F:protein dimerization activity"/>
    <property type="evidence" value="ECO:0007669"/>
    <property type="project" value="InterPro"/>
</dbReference>
<dbReference type="KEGG" id="lbc:LACBIDRAFT_322500"/>
<dbReference type="PANTHER" id="PTHR46481:SF10">
    <property type="entry name" value="ZINC FINGER BED DOMAIN-CONTAINING PROTEIN 39"/>
    <property type="match status" value="1"/>
</dbReference>
<dbReference type="InParanoid" id="B0CWI3"/>
<evidence type="ECO:0000256" key="5">
    <source>
        <dbReference type="ARBA" id="ARBA00023242"/>
    </source>
</evidence>
<dbReference type="GO" id="GO:0008270">
    <property type="term" value="F:zinc ion binding"/>
    <property type="evidence" value="ECO:0007669"/>
    <property type="project" value="UniProtKB-KW"/>
</dbReference>
<dbReference type="EMBL" id="DS547093">
    <property type="protein sequence ID" value="EDR13515.1"/>
    <property type="molecule type" value="Genomic_DNA"/>
</dbReference>